<organism evidence="1">
    <name type="scientific">marine sediment metagenome</name>
    <dbReference type="NCBI Taxonomy" id="412755"/>
    <lineage>
        <taxon>unclassified sequences</taxon>
        <taxon>metagenomes</taxon>
        <taxon>ecological metagenomes</taxon>
    </lineage>
</organism>
<sequence>MFNAKLNRLKHRCIEGLRTVSIEDTRGLVSLASDILALLYYSIRRNSLREDHIIEDMKEQTERKYQELN</sequence>
<protein>
    <submittedName>
        <fullName evidence="1">Uncharacterized protein</fullName>
    </submittedName>
</protein>
<dbReference type="EMBL" id="LAZR01001048">
    <property type="protein sequence ID" value="KKN51791.1"/>
    <property type="molecule type" value="Genomic_DNA"/>
</dbReference>
<accession>A0A0F9TRS8</accession>
<proteinExistence type="predicted"/>
<reference evidence="1" key="1">
    <citation type="journal article" date="2015" name="Nature">
        <title>Complex archaea that bridge the gap between prokaryotes and eukaryotes.</title>
        <authorList>
            <person name="Spang A."/>
            <person name="Saw J.H."/>
            <person name="Jorgensen S.L."/>
            <person name="Zaremba-Niedzwiedzka K."/>
            <person name="Martijn J."/>
            <person name="Lind A.E."/>
            <person name="van Eijk R."/>
            <person name="Schleper C."/>
            <person name="Guy L."/>
            <person name="Ettema T.J."/>
        </authorList>
    </citation>
    <scope>NUCLEOTIDE SEQUENCE</scope>
</reference>
<evidence type="ECO:0000313" key="1">
    <source>
        <dbReference type="EMBL" id="KKN51791.1"/>
    </source>
</evidence>
<comment type="caution">
    <text evidence="1">The sequence shown here is derived from an EMBL/GenBank/DDBJ whole genome shotgun (WGS) entry which is preliminary data.</text>
</comment>
<dbReference type="AlphaFoldDB" id="A0A0F9TRS8"/>
<name>A0A0F9TRS8_9ZZZZ</name>
<gene>
    <name evidence="1" type="ORF">LCGC14_0618910</name>
</gene>